<evidence type="ECO:0000313" key="1">
    <source>
        <dbReference type="EMBL" id="CAH3037553.1"/>
    </source>
</evidence>
<protein>
    <submittedName>
        <fullName evidence="1">Uncharacterized protein</fullName>
    </submittedName>
</protein>
<organism evidence="1 2">
    <name type="scientific">Porites evermanni</name>
    <dbReference type="NCBI Taxonomy" id="104178"/>
    <lineage>
        <taxon>Eukaryota</taxon>
        <taxon>Metazoa</taxon>
        <taxon>Cnidaria</taxon>
        <taxon>Anthozoa</taxon>
        <taxon>Hexacorallia</taxon>
        <taxon>Scleractinia</taxon>
        <taxon>Fungiina</taxon>
        <taxon>Poritidae</taxon>
        <taxon>Porites</taxon>
    </lineage>
</organism>
<gene>
    <name evidence="1" type="ORF">PEVE_00039774</name>
</gene>
<accession>A0ABN8MWN0</accession>
<sequence>MSSIVTSVLNATIGWLVAIGRDVTAEKLKEGDVTDQKIHDLVVREVKDIKTKLDGITRNDLLTAVDSFETGIRFLCQALDAISIVKTVSVAVESGNIELTKIDDTTKSAFYQARRRFETSREKAIDASNNEALKTFDRITAIRYRVMAAALESVVEKVAVTDDLSSLSINNALENALPECEQCLQKLHSLPAVQESFKVELEKRLRNIKGRFGKDERRQIISTVCQINRTTYTATQAVGKVWVWPFIDTGEDKIDPLRDERVRRVLHKIDMAHCSITPWSIGGAGEVKHELKDPRNIATNIYGAILLVDNGDKTVKEFDKKGNLCLNFTPQSDDAYPSLDIHDVATDNLEDKIYLLISVNKPGAKDWDWNVYLFTEEGQQLHKFNISIKEDYYSRIACHPAGSHFVLAGRDREANCLKVSIYSKEGEFVRRIQLDEEMVHWLGGVTVTMEGHIAV</sequence>
<evidence type="ECO:0000313" key="2">
    <source>
        <dbReference type="Proteomes" id="UP001159427"/>
    </source>
</evidence>
<dbReference type="Proteomes" id="UP001159427">
    <property type="component" value="Unassembled WGS sequence"/>
</dbReference>
<keyword evidence="2" id="KW-1185">Reference proteome</keyword>
<dbReference type="EMBL" id="CALNXI010000708">
    <property type="protein sequence ID" value="CAH3037553.1"/>
    <property type="molecule type" value="Genomic_DNA"/>
</dbReference>
<dbReference type="InterPro" id="IPR011042">
    <property type="entry name" value="6-blade_b-propeller_TolB-like"/>
</dbReference>
<reference evidence="1 2" key="1">
    <citation type="submission" date="2022-05" db="EMBL/GenBank/DDBJ databases">
        <authorList>
            <consortium name="Genoscope - CEA"/>
            <person name="William W."/>
        </authorList>
    </citation>
    <scope>NUCLEOTIDE SEQUENCE [LARGE SCALE GENOMIC DNA]</scope>
</reference>
<dbReference type="Gene3D" id="2.120.10.30">
    <property type="entry name" value="TolB, C-terminal domain"/>
    <property type="match status" value="1"/>
</dbReference>
<name>A0ABN8MWN0_9CNID</name>
<dbReference type="SUPFAM" id="SSF101898">
    <property type="entry name" value="NHL repeat"/>
    <property type="match status" value="1"/>
</dbReference>
<proteinExistence type="predicted"/>
<comment type="caution">
    <text evidence="1">The sequence shown here is derived from an EMBL/GenBank/DDBJ whole genome shotgun (WGS) entry which is preliminary data.</text>
</comment>
<feature type="non-terminal residue" evidence="1">
    <location>
        <position position="455"/>
    </location>
</feature>